<dbReference type="InterPro" id="IPR036833">
    <property type="entry name" value="BetaGal_dom3_sf"/>
</dbReference>
<name>A0A514JV43_9ACTN</name>
<evidence type="ECO:0000256" key="10">
    <source>
        <dbReference type="SAM" id="SignalP"/>
    </source>
</evidence>
<reference evidence="12 13" key="1">
    <citation type="submission" date="2017-07" db="EMBL/GenBank/DDBJ databases">
        <title>The Complete Genome of Streptomyces asterosporus-ZSY.</title>
        <authorList>
            <person name="Zhang S."/>
        </authorList>
    </citation>
    <scope>NUCLEOTIDE SEQUENCE [LARGE SCALE GENOMIC DNA]</scope>
    <source>
        <strain evidence="12 13">DSM 41452</strain>
    </source>
</reference>
<dbReference type="SUPFAM" id="SSF117100">
    <property type="entry name" value="Beta-galactosidase LacA, domain 3"/>
    <property type="match status" value="1"/>
</dbReference>
<dbReference type="InterPro" id="IPR025972">
    <property type="entry name" value="BetaGal_dom3"/>
</dbReference>
<dbReference type="InterPro" id="IPR031330">
    <property type="entry name" value="Gly_Hdrlase_35_cat"/>
</dbReference>
<dbReference type="InterPro" id="IPR025300">
    <property type="entry name" value="BetaGal_jelly_roll_dom"/>
</dbReference>
<dbReference type="PANTHER" id="PTHR23421">
    <property type="entry name" value="BETA-GALACTOSIDASE RELATED"/>
    <property type="match status" value="1"/>
</dbReference>
<sequence>MELSRRTFTALAGTAALGLALAGSGGAATGTNGPRTVPTGPPPPPPSADGRRHRVGFDRYSMLVDGRRLVLWSGEMHPFRLPSPSLWRDVLQKLRAHGHNAVGVPVPWNLHSPAPGRYDFTGVRDLDRFLTTAAEEGLYVILRPGPYLGADLDAGGLPGWLTATGGTARTDDPEYLRHVDEWLGAVDAIAVRHLYTAGGGTVLLYQFEDGSEVPADDPAGRAYLSHLYTKVRADRIDVPLFHADARLDERGAGPRTPRIRAGESSGQADAWGGTASGGKGYGEVRRAHDAASERSRRLTALADGVTVHNVRMAYGGTSWGWLPGPGVYTSYDCGAPIDEARRPTPHLAPYQQFGHLVRTVPDLARLDPVGHVRADDDRLTVRHLANPDTGTQVYVVRNDSAEPVTSMLPDSGIDVPVAVGPGDAKLLTTGLRLGRRTLAYTTAQPMLSMTTGRQDIAVFAGRSGESAQLALDCETQPVTHRVDPESAWSYDRGRLNVVVPLGRGGLNRVVVEGGDSDTPMVLLFADDATALRLWPYETPSGPLLVYGPALLRSATLRGSTVHLVGDVVGETGVEVWGPRGITDVTWNGQPVPTYLGMAGSLVMKGLMPAAPTVPLPVPGGWRARTENPESEPDFDDSAWPVADRTASHSSTPVPEGGPVLFADDYGFHYGDVWYRGRFEDASGIASVSLSYSTGTQGLLMAWLDGRALGTHRMPVPDEDTARQGTWTATATFEVPAALRAPGPHVLSLLVRPMQHAGAERARDTADGTARNTYRAARGLVSVEFGGGSPAVEWRIQGAAAPDRVRGPLNNGGLYGERKGWHLPGFDDREWRTAELPRADRWQGVVWYRTRFRLDVDPDMDASVGLTLDDDPDRAYRAQIFLNGWNLGQYINDVGPQHTFVLPNGILRTRGTNTLALAVLSDGTTPAGPGDVRLTLLGAARGGIPVKAVDSPGR</sequence>
<evidence type="ECO:0000259" key="11">
    <source>
        <dbReference type="SMART" id="SM01029"/>
    </source>
</evidence>
<evidence type="ECO:0000256" key="5">
    <source>
        <dbReference type="ARBA" id="ARBA00022801"/>
    </source>
</evidence>
<keyword evidence="7" id="KW-0326">Glycosidase</keyword>
<evidence type="ECO:0000256" key="1">
    <source>
        <dbReference type="ARBA" id="ARBA00001412"/>
    </source>
</evidence>
<feature type="compositionally biased region" description="Low complexity" evidence="9">
    <location>
        <begin position="29"/>
        <end position="38"/>
    </location>
</feature>
<dbReference type="PRINTS" id="PR00742">
    <property type="entry name" value="GLHYDRLASE35"/>
</dbReference>
<feature type="region of interest" description="Disordered" evidence="9">
    <location>
        <begin position="26"/>
        <end position="53"/>
    </location>
</feature>
<dbReference type="Gene3D" id="2.60.120.260">
    <property type="entry name" value="Galactose-binding domain-like"/>
    <property type="match status" value="2"/>
</dbReference>
<protein>
    <recommendedName>
        <fullName evidence="3">beta-galactosidase</fullName>
        <ecNumber evidence="3">3.2.1.23</ecNumber>
    </recommendedName>
</protein>
<evidence type="ECO:0000256" key="2">
    <source>
        <dbReference type="ARBA" id="ARBA00009809"/>
    </source>
</evidence>
<evidence type="ECO:0000256" key="3">
    <source>
        <dbReference type="ARBA" id="ARBA00012756"/>
    </source>
</evidence>
<dbReference type="InterPro" id="IPR006311">
    <property type="entry name" value="TAT_signal"/>
</dbReference>
<dbReference type="Proteomes" id="UP000316215">
    <property type="component" value="Chromosome"/>
</dbReference>
<proteinExistence type="inferred from homology"/>
<evidence type="ECO:0000256" key="9">
    <source>
        <dbReference type="SAM" id="MobiDB-lite"/>
    </source>
</evidence>
<feature type="domain" description="Beta-galactosidase" evidence="11">
    <location>
        <begin position="360"/>
        <end position="533"/>
    </location>
</feature>
<dbReference type="SUPFAM" id="SSF51011">
    <property type="entry name" value="Glycosyl hydrolase domain"/>
    <property type="match status" value="1"/>
</dbReference>
<dbReference type="SMART" id="SM01029">
    <property type="entry name" value="BetaGal_dom2"/>
    <property type="match status" value="1"/>
</dbReference>
<dbReference type="InterPro" id="IPR018954">
    <property type="entry name" value="Betagal_dom2"/>
</dbReference>
<dbReference type="GO" id="GO:0005975">
    <property type="term" value="P:carbohydrate metabolic process"/>
    <property type="evidence" value="ECO:0007669"/>
    <property type="project" value="InterPro"/>
</dbReference>
<keyword evidence="5" id="KW-0378">Hydrolase</keyword>
<evidence type="ECO:0000256" key="8">
    <source>
        <dbReference type="RuleBase" id="RU003679"/>
    </source>
</evidence>
<feature type="signal peptide" evidence="10">
    <location>
        <begin position="1"/>
        <end position="27"/>
    </location>
</feature>
<dbReference type="AlphaFoldDB" id="A0A514JV43"/>
<keyword evidence="6" id="KW-0325">Glycoprotein</keyword>
<feature type="chain" id="PRO_5021964851" description="beta-galactosidase" evidence="10">
    <location>
        <begin position="28"/>
        <end position="953"/>
    </location>
</feature>
<comment type="catalytic activity">
    <reaction evidence="1">
        <text>Hydrolysis of terminal non-reducing beta-D-galactose residues in beta-D-galactosides.</text>
        <dbReference type="EC" id="3.2.1.23"/>
    </reaction>
</comment>
<dbReference type="SUPFAM" id="SSF51445">
    <property type="entry name" value="(Trans)glycosidases"/>
    <property type="match status" value="1"/>
</dbReference>
<dbReference type="Pfam" id="PF13364">
    <property type="entry name" value="BetaGal_ABD2"/>
    <property type="match status" value="2"/>
</dbReference>
<accession>A0A514JV43</accession>
<dbReference type="Gene3D" id="3.20.20.80">
    <property type="entry name" value="Glycosidases"/>
    <property type="match status" value="1"/>
</dbReference>
<dbReference type="Pfam" id="PF13363">
    <property type="entry name" value="BetaGal_dom3"/>
    <property type="match status" value="1"/>
</dbReference>
<dbReference type="Pfam" id="PF10435">
    <property type="entry name" value="BetaGal_dom2"/>
    <property type="match status" value="1"/>
</dbReference>
<evidence type="ECO:0000256" key="7">
    <source>
        <dbReference type="ARBA" id="ARBA00023295"/>
    </source>
</evidence>
<dbReference type="InterPro" id="IPR001944">
    <property type="entry name" value="Glycoside_Hdrlase_35"/>
</dbReference>
<evidence type="ECO:0000313" key="13">
    <source>
        <dbReference type="Proteomes" id="UP000316215"/>
    </source>
</evidence>
<evidence type="ECO:0000313" key="12">
    <source>
        <dbReference type="EMBL" id="QDI71240.1"/>
    </source>
</evidence>
<dbReference type="Gene3D" id="2.60.390.10">
    <property type="entry name" value="Beta-galactosidase, domain 3"/>
    <property type="match status" value="1"/>
</dbReference>
<dbReference type="InterPro" id="IPR008979">
    <property type="entry name" value="Galactose-bd-like_sf"/>
</dbReference>
<dbReference type="RefSeq" id="WP_142233032.1">
    <property type="nucleotide sequence ID" value="NZ_CP022310.1"/>
</dbReference>
<keyword evidence="4 10" id="KW-0732">Signal</keyword>
<dbReference type="KEGG" id="sast:CD934_23070"/>
<feature type="region of interest" description="Disordered" evidence="9">
    <location>
        <begin position="249"/>
        <end position="281"/>
    </location>
</feature>
<dbReference type="Pfam" id="PF01301">
    <property type="entry name" value="Glyco_hydro_35"/>
    <property type="match status" value="2"/>
</dbReference>
<dbReference type="PROSITE" id="PS51318">
    <property type="entry name" value="TAT"/>
    <property type="match status" value="1"/>
</dbReference>
<gene>
    <name evidence="12" type="ORF">CD934_23070</name>
</gene>
<evidence type="ECO:0000256" key="4">
    <source>
        <dbReference type="ARBA" id="ARBA00022729"/>
    </source>
</evidence>
<dbReference type="EMBL" id="CP022310">
    <property type="protein sequence ID" value="QDI71240.1"/>
    <property type="molecule type" value="Genomic_DNA"/>
</dbReference>
<keyword evidence="13" id="KW-1185">Reference proteome</keyword>
<organism evidence="12 13">
    <name type="scientific">Streptomyces calvus</name>
    <dbReference type="NCBI Taxonomy" id="67282"/>
    <lineage>
        <taxon>Bacteria</taxon>
        <taxon>Bacillati</taxon>
        <taxon>Actinomycetota</taxon>
        <taxon>Actinomycetes</taxon>
        <taxon>Kitasatosporales</taxon>
        <taxon>Streptomycetaceae</taxon>
        <taxon>Streptomyces</taxon>
    </lineage>
</organism>
<dbReference type="InterPro" id="IPR017853">
    <property type="entry name" value="GH"/>
</dbReference>
<dbReference type="EC" id="3.2.1.23" evidence="3"/>
<comment type="similarity">
    <text evidence="2 8">Belongs to the glycosyl hydrolase 35 family.</text>
</comment>
<evidence type="ECO:0000256" key="6">
    <source>
        <dbReference type="ARBA" id="ARBA00023180"/>
    </source>
</evidence>
<dbReference type="GO" id="GO:0004565">
    <property type="term" value="F:beta-galactosidase activity"/>
    <property type="evidence" value="ECO:0007669"/>
    <property type="project" value="UniProtKB-EC"/>
</dbReference>
<dbReference type="SUPFAM" id="SSF49785">
    <property type="entry name" value="Galactose-binding domain-like"/>
    <property type="match status" value="2"/>
</dbReference>
<feature type="region of interest" description="Disordered" evidence="9">
    <location>
        <begin position="623"/>
        <end position="655"/>
    </location>
</feature>